<evidence type="ECO:0000313" key="8">
    <source>
        <dbReference type="EnsemblMetazoa" id="G19575.4:cds"/>
    </source>
</evidence>
<dbReference type="OMA" id="ANTHANY"/>
<dbReference type="Proteomes" id="UP000005408">
    <property type="component" value="Unassembled WGS sequence"/>
</dbReference>
<evidence type="ECO:0008006" key="10">
    <source>
        <dbReference type="Google" id="ProtNLM"/>
    </source>
</evidence>
<name>A0A8W8JJM0_MAGGI</name>
<dbReference type="Pfam" id="PF04505">
    <property type="entry name" value="CD225"/>
    <property type="match status" value="1"/>
</dbReference>
<dbReference type="InterPro" id="IPR051423">
    <property type="entry name" value="CD225/Dispanin"/>
</dbReference>
<evidence type="ECO:0000256" key="6">
    <source>
        <dbReference type="SAM" id="MobiDB-lite"/>
    </source>
</evidence>
<dbReference type="EnsemblMetazoa" id="G19575.4">
    <property type="protein sequence ID" value="G19575.4:cds"/>
    <property type="gene ID" value="G19575"/>
</dbReference>
<evidence type="ECO:0000256" key="5">
    <source>
        <dbReference type="ARBA" id="ARBA00023136"/>
    </source>
</evidence>
<proteinExistence type="inferred from homology"/>
<dbReference type="AlphaFoldDB" id="A0A8W8JJM0"/>
<keyword evidence="5 7" id="KW-0472">Membrane</keyword>
<dbReference type="InterPro" id="IPR007593">
    <property type="entry name" value="CD225/Dispanin_fam"/>
</dbReference>
<evidence type="ECO:0000313" key="9">
    <source>
        <dbReference type="Proteomes" id="UP000005408"/>
    </source>
</evidence>
<comment type="subcellular location">
    <subcellularLocation>
        <location evidence="1">Membrane</location>
    </subcellularLocation>
</comment>
<evidence type="ECO:0000256" key="2">
    <source>
        <dbReference type="ARBA" id="ARBA00006843"/>
    </source>
</evidence>
<sequence>MSTVPTQPGGQNAGNPYSPPGGGYNQPVVTQPAVTPVVVTTVPAPRNWMIPAVLSCLCCFWPTGIFAIMFASKANTAAAQGNVEEANTHANYARTLIIVSLCVGIVVLMIAIIVNSISA</sequence>
<comment type="similarity">
    <text evidence="2">Belongs to the CD225/Dispanin family.</text>
</comment>
<evidence type="ECO:0000256" key="3">
    <source>
        <dbReference type="ARBA" id="ARBA00022692"/>
    </source>
</evidence>
<keyword evidence="4 7" id="KW-1133">Transmembrane helix</keyword>
<evidence type="ECO:0000256" key="7">
    <source>
        <dbReference type="SAM" id="Phobius"/>
    </source>
</evidence>
<protein>
    <recommendedName>
        <fullName evidence="10">Proline-rich transmembrane protein 1</fullName>
    </recommendedName>
</protein>
<dbReference type="OrthoDB" id="10038436at2759"/>
<evidence type="ECO:0000256" key="1">
    <source>
        <dbReference type="ARBA" id="ARBA00004370"/>
    </source>
</evidence>
<reference evidence="8" key="1">
    <citation type="submission" date="2022-08" db="UniProtKB">
        <authorList>
            <consortium name="EnsemblMetazoa"/>
        </authorList>
    </citation>
    <scope>IDENTIFICATION</scope>
    <source>
        <strain evidence="8">05x7-T-G4-1.051#20</strain>
    </source>
</reference>
<keyword evidence="9" id="KW-1185">Reference proteome</keyword>
<feature type="compositionally biased region" description="Polar residues" evidence="6">
    <location>
        <begin position="1"/>
        <end position="10"/>
    </location>
</feature>
<organism evidence="8 9">
    <name type="scientific">Magallana gigas</name>
    <name type="common">Pacific oyster</name>
    <name type="synonym">Crassostrea gigas</name>
    <dbReference type="NCBI Taxonomy" id="29159"/>
    <lineage>
        <taxon>Eukaryota</taxon>
        <taxon>Metazoa</taxon>
        <taxon>Spiralia</taxon>
        <taxon>Lophotrochozoa</taxon>
        <taxon>Mollusca</taxon>
        <taxon>Bivalvia</taxon>
        <taxon>Autobranchia</taxon>
        <taxon>Pteriomorphia</taxon>
        <taxon>Ostreida</taxon>
        <taxon>Ostreoidea</taxon>
        <taxon>Ostreidae</taxon>
        <taxon>Magallana</taxon>
    </lineage>
</organism>
<accession>A0A8W8JJM0</accession>
<feature type="transmembrane region" description="Helical" evidence="7">
    <location>
        <begin position="92"/>
        <end position="114"/>
    </location>
</feature>
<dbReference type="PANTHER" id="PTHR14948">
    <property type="entry name" value="NG5"/>
    <property type="match status" value="1"/>
</dbReference>
<feature type="transmembrane region" description="Helical" evidence="7">
    <location>
        <begin position="48"/>
        <end position="71"/>
    </location>
</feature>
<feature type="region of interest" description="Disordered" evidence="6">
    <location>
        <begin position="1"/>
        <end position="27"/>
    </location>
</feature>
<evidence type="ECO:0000256" key="4">
    <source>
        <dbReference type="ARBA" id="ARBA00022989"/>
    </source>
</evidence>
<dbReference type="GO" id="GO:0016020">
    <property type="term" value="C:membrane"/>
    <property type="evidence" value="ECO:0007669"/>
    <property type="project" value="UniProtKB-SubCell"/>
</dbReference>
<keyword evidence="3 7" id="KW-0812">Transmembrane</keyword>
<dbReference type="EnsemblMetazoa" id="G19575.2">
    <property type="protein sequence ID" value="G19575.2:cds"/>
    <property type="gene ID" value="G19575"/>
</dbReference>
<dbReference type="PANTHER" id="PTHR14948:SF25">
    <property type="entry name" value="DUF4190 DOMAIN-CONTAINING PROTEIN"/>
    <property type="match status" value="1"/>
</dbReference>